<dbReference type="RefSeq" id="WP_186828094.1">
    <property type="nucleotide sequence ID" value="NZ_BAABDN010000003.1"/>
</dbReference>
<sequence>MTTTPHADDAPTSERPLVDTSAMPTIHTYFRRELRLAGGLVRGIPDRDLERAGVVVDHLDFLRRTLHQHHTIEDELLWPVLLERVPEELAPVVHLMESQHERVDALLAKVDAARPGFARRTTLRCATRSPTCSTPSTSTSSSTSTPRRNGSCRSPHAV</sequence>
<feature type="region of interest" description="Disordered" evidence="1">
    <location>
        <begin position="126"/>
        <end position="158"/>
    </location>
</feature>
<dbReference type="AlphaFoldDB" id="A0A512T4T8"/>
<name>A0A512T4T8_9MICO</name>
<keyword evidence="4" id="KW-1185">Reference proteome</keyword>
<gene>
    <name evidence="3" type="ORF">KLO01_32840</name>
</gene>
<evidence type="ECO:0000259" key="2">
    <source>
        <dbReference type="Pfam" id="PF01814"/>
    </source>
</evidence>
<feature type="domain" description="Hemerythrin-like" evidence="2">
    <location>
        <begin position="22"/>
        <end position="117"/>
    </location>
</feature>
<dbReference type="CDD" id="cd12108">
    <property type="entry name" value="Hr-like"/>
    <property type="match status" value="1"/>
</dbReference>
<dbReference type="EMBL" id="BKBA01000014">
    <property type="protein sequence ID" value="GEQ15237.1"/>
    <property type="molecule type" value="Genomic_DNA"/>
</dbReference>
<proteinExistence type="predicted"/>
<comment type="caution">
    <text evidence="3">The sequence shown here is derived from an EMBL/GenBank/DDBJ whole genome shotgun (WGS) entry which is preliminary data.</text>
</comment>
<dbReference type="Proteomes" id="UP000321793">
    <property type="component" value="Unassembled WGS sequence"/>
</dbReference>
<evidence type="ECO:0000313" key="4">
    <source>
        <dbReference type="Proteomes" id="UP000321793"/>
    </source>
</evidence>
<organism evidence="3 4">
    <name type="scientific">Knoellia locipacati</name>
    <dbReference type="NCBI Taxonomy" id="882824"/>
    <lineage>
        <taxon>Bacteria</taxon>
        <taxon>Bacillati</taxon>
        <taxon>Actinomycetota</taxon>
        <taxon>Actinomycetes</taxon>
        <taxon>Micrococcales</taxon>
        <taxon>Intrasporangiaceae</taxon>
        <taxon>Knoellia</taxon>
    </lineage>
</organism>
<reference evidence="3 4" key="1">
    <citation type="submission" date="2019-07" db="EMBL/GenBank/DDBJ databases">
        <title>Whole genome shotgun sequence of Knoellia locipacati NBRC 109775.</title>
        <authorList>
            <person name="Hosoyama A."/>
            <person name="Uohara A."/>
            <person name="Ohji S."/>
            <person name="Ichikawa N."/>
        </authorList>
    </citation>
    <scope>NUCLEOTIDE SEQUENCE [LARGE SCALE GENOMIC DNA]</scope>
    <source>
        <strain evidence="3 4">NBRC 109775</strain>
    </source>
</reference>
<dbReference type="Gene3D" id="1.20.120.520">
    <property type="entry name" value="nmb1532 protein domain like"/>
    <property type="match status" value="1"/>
</dbReference>
<accession>A0A512T4T8</accession>
<dbReference type="Pfam" id="PF01814">
    <property type="entry name" value="Hemerythrin"/>
    <property type="match status" value="1"/>
</dbReference>
<dbReference type="InterPro" id="IPR012312">
    <property type="entry name" value="Hemerythrin-like"/>
</dbReference>
<feature type="compositionally biased region" description="Low complexity" evidence="1">
    <location>
        <begin position="127"/>
        <end position="148"/>
    </location>
</feature>
<evidence type="ECO:0000256" key="1">
    <source>
        <dbReference type="SAM" id="MobiDB-lite"/>
    </source>
</evidence>
<evidence type="ECO:0000313" key="3">
    <source>
        <dbReference type="EMBL" id="GEQ15237.1"/>
    </source>
</evidence>
<protein>
    <recommendedName>
        <fullName evidence="2">Hemerythrin-like domain-containing protein</fullName>
    </recommendedName>
</protein>